<dbReference type="CDD" id="cd19677">
    <property type="entry name" value="UBR-box_UBR7"/>
    <property type="match status" value="1"/>
</dbReference>
<keyword evidence="2" id="KW-0863">Zinc-finger</keyword>
<dbReference type="SMART" id="SM00396">
    <property type="entry name" value="ZnF_UBR1"/>
    <property type="match status" value="1"/>
</dbReference>
<protein>
    <recommendedName>
        <fullName evidence="6">UBR-type domain-containing protein</fullName>
    </recommendedName>
</protein>
<dbReference type="PANTHER" id="PTHR13513:SF9">
    <property type="entry name" value="E3 UBIQUITIN-PROTEIN LIGASE UBR7-RELATED"/>
    <property type="match status" value="1"/>
</dbReference>
<dbReference type="Gene3D" id="3.30.40.10">
    <property type="entry name" value="Zinc/RING finger domain, C3HC4 (zinc finger)"/>
    <property type="match status" value="1"/>
</dbReference>
<dbReference type="OrthoDB" id="10262564at2759"/>
<reference evidence="7" key="2">
    <citation type="submission" date="2015-06" db="UniProtKB">
        <authorList>
            <consortium name="EnsemblMetazoa"/>
        </authorList>
    </citation>
    <scope>IDENTIFICATION</scope>
</reference>
<sequence length="449" mass="50191">MSESEVKSLEPVSSSLDATGVVKKEEAIDDLQDPEAAGDEDCENVITMMDVLEEEKQLEDDAFAVLGGSDEKDCTYLRGYVVRQALYACNTCKPSAGEPNGICLACTYACHEGHDLYELYTKRSFRCDCGNSKMAGSKCNLCPTKSATNPDNKYNHNFSGLYCTCNRPYPDPDNDDAMYQCIVCEDWFHDKHLESEIPEEKGFAEMVCSPCMTKLDFLWYYYKDTLKSSEDNAQINQKQQASSQADQKPIVSSAQEPSSSENNIAPNPSTSSATSSQTEETESDSKSSNADNIDSGIESSCDSIVSPSSTNCKLESLQSSITIDTLKGATFWEEGWRSNLCKCTACLKKYSSLGCAFICDETDTVSFYEKQGKEKSIQISQYERGLNEINKMDRVSTIEAIQECNFMAEELKTYLKKFADNKKVVRREDIDDFFEGLKARKRSRYDVGY</sequence>
<gene>
    <name evidence="7" type="primary">107362762</name>
</gene>
<dbReference type="GO" id="GO:0008270">
    <property type="term" value="F:zinc ion binding"/>
    <property type="evidence" value="ECO:0007669"/>
    <property type="project" value="UniProtKB-KW"/>
</dbReference>
<dbReference type="SUPFAM" id="SSF57903">
    <property type="entry name" value="FYVE/PHD zinc finger"/>
    <property type="match status" value="1"/>
</dbReference>
<dbReference type="CDD" id="cd15542">
    <property type="entry name" value="PHD_UBR7"/>
    <property type="match status" value="1"/>
</dbReference>
<name>T1KB06_TETUR</name>
<dbReference type="GO" id="GO:0061630">
    <property type="term" value="F:ubiquitin protein ligase activity"/>
    <property type="evidence" value="ECO:0007669"/>
    <property type="project" value="InterPro"/>
</dbReference>
<dbReference type="STRING" id="32264.T1KB06"/>
<feature type="compositionally biased region" description="Polar residues" evidence="5">
    <location>
        <begin position="250"/>
        <end position="268"/>
    </location>
</feature>
<dbReference type="EnsemblMetazoa" id="tetur08g02410.1">
    <property type="protein sequence ID" value="tetur08g02410.1"/>
    <property type="gene ID" value="tetur08g02410"/>
</dbReference>
<dbReference type="InterPro" id="IPR040204">
    <property type="entry name" value="UBR7"/>
</dbReference>
<proteinExistence type="predicted"/>
<evidence type="ECO:0000256" key="2">
    <source>
        <dbReference type="ARBA" id="ARBA00022771"/>
    </source>
</evidence>
<keyword evidence="3" id="KW-0862">Zinc</keyword>
<dbReference type="PROSITE" id="PS51157">
    <property type="entry name" value="ZF_UBR"/>
    <property type="match status" value="1"/>
</dbReference>
<organism evidence="7 8">
    <name type="scientific">Tetranychus urticae</name>
    <name type="common">Two-spotted spider mite</name>
    <dbReference type="NCBI Taxonomy" id="32264"/>
    <lineage>
        <taxon>Eukaryota</taxon>
        <taxon>Metazoa</taxon>
        <taxon>Ecdysozoa</taxon>
        <taxon>Arthropoda</taxon>
        <taxon>Chelicerata</taxon>
        <taxon>Arachnida</taxon>
        <taxon>Acari</taxon>
        <taxon>Acariformes</taxon>
        <taxon>Trombidiformes</taxon>
        <taxon>Prostigmata</taxon>
        <taxon>Eleutherengona</taxon>
        <taxon>Raphignathae</taxon>
        <taxon>Tetranychoidea</taxon>
        <taxon>Tetranychidae</taxon>
        <taxon>Tetranychus</taxon>
    </lineage>
</organism>
<evidence type="ECO:0000313" key="7">
    <source>
        <dbReference type="EnsemblMetazoa" id="tetur08g02410.1"/>
    </source>
</evidence>
<dbReference type="EMBL" id="CAEY01001943">
    <property type="status" value="NOT_ANNOTATED_CDS"/>
    <property type="molecule type" value="Genomic_DNA"/>
</dbReference>
<evidence type="ECO:0000259" key="6">
    <source>
        <dbReference type="PROSITE" id="PS51157"/>
    </source>
</evidence>
<evidence type="ECO:0000256" key="1">
    <source>
        <dbReference type="ARBA" id="ARBA00022723"/>
    </source>
</evidence>
<dbReference type="InterPro" id="IPR011011">
    <property type="entry name" value="Znf_FYVE_PHD"/>
</dbReference>
<feature type="zinc finger region" description="UBR-type" evidence="4">
    <location>
        <begin position="72"/>
        <end position="144"/>
    </location>
</feature>
<dbReference type="Pfam" id="PF02207">
    <property type="entry name" value="zf-UBR"/>
    <property type="match status" value="1"/>
</dbReference>
<feature type="region of interest" description="Disordered" evidence="5">
    <location>
        <begin position="1"/>
        <end position="21"/>
    </location>
</feature>
<evidence type="ECO:0000256" key="4">
    <source>
        <dbReference type="PROSITE-ProRule" id="PRU00508"/>
    </source>
</evidence>
<feature type="compositionally biased region" description="Low complexity" evidence="5">
    <location>
        <begin position="237"/>
        <end position="248"/>
    </location>
</feature>
<dbReference type="InterPro" id="IPR013083">
    <property type="entry name" value="Znf_RING/FYVE/PHD"/>
</dbReference>
<accession>T1KB06</accession>
<dbReference type="GO" id="GO:0005737">
    <property type="term" value="C:cytoplasm"/>
    <property type="evidence" value="ECO:0007669"/>
    <property type="project" value="TreeGrafter"/>
</dbReference>
<evidence type="ECO:0000256" key="5">
    <source>
        <dbReference type="SAM" id="MobiDB-lite"/>
    </source>
</evidence>
<dbReference type="KEGG" id="tut:107362762"/>
<reference evidence="8" key="1">
    <citation type="submission" date="2011-08" db="EMBL/GenBank/DDBJ databases">
        <authorList>
            <person name="Rombauts S."/>
        </authorList>
    </citation>
    <scope>NUCLEOTIDE SEQUENCE</scope>
    <source>
        <strain evidence="8">London</strain>
    </source>
</reference>
<dbReference type="eggNOG" id="KOG2752">
    <property type="taxonomic scope" value="Eukaryota"/>
</dbReference>
<dbReference type="OMA" id="GAMVYNH"/>
<dbReference type="PANTHER" id="PTHR13513">
    <property type="entry name" value="E3 UBIQUITIN-PROTEIN LIGASE UBR7"/>
    <property type="match status" value="1"/>
</dbReference>
<feature type="compositionally biased region" description="Low complexity" evidence="5">
    <location>
        <begin position="269"/>
        <end position="278"/>
    </location>
</feature>
<feature type="domain" description="UBR-type" evidence="6">
    <location>
        <begin position="72"/>
        <end position="144"/>
    </location>
</feature>
<evidence type="ECO:0000313" key="8">
    <source>
        <dbReference type="Proteomes" id="UP000015104"/>
    </source>
</evidence>
<dbReference type="Proteomes" id="UP000015104">
    <property type="component" value="Unassembled WGS sequence"/>
</dbReference>
<keyword evidence="8" id="KW-1185">Reference proteome</keyword>
<dbReference type="InterPro" id="IPR047506">
    <property type="entry name" value="UBR7-like_UBR-box"/>
</dbReference>
<dbReference type="AlphaFoldDB" id="T1KB06"/>
<feature type="region of interest" description="Disordered" evidence="5">
    <location>
        <begin position="233"/>
        <end position="292"/>
    </location>
</feature>
<keyword evidence="1" id="KW-0479">Metal-binding</keyword>
<dbReference type="InterPro" id="IPR003126">
    <property type="entry name" value="Znf_UBR"/>
</dbReference>
<evidence type="ECO:0000256" key="3">
    <source>
        <dbReference type="ARBA" id="ARBA00022833"/>
    </source>
</evidence>
<dbReference type="HOGENOM" id="CLU_025221_0_0_1"/>